<proteinExistence type="predicted"/>
<dbReference type="OrthoDB" id="379422at2157"/>
<sequence length="71" mass="7988">MIKITVLPDRKTFIVDKKNIKAKDLLDLLDIDDPDSVALVINDRLIDLDKEGENMIREGDKVLIIRQATGG</sequence>
<dbReference type="Gene3D" id="3.10.20.30">
    <property type="match status" value="1"/>
</dbReference>
<dbReference type="Proteomes" id="UP000000254">
    <property type="component" value="Chromosome"/>
</dbReference>
<keyword evidence="2" id="KW-1185">Reference proteome</keyword>
<dbReference type="InterPro" id="IPR012675">
    <property type="entry name" value="Beta-grasp_dom_sf"/>
</dbReference>
<dbReference type="EMBL" id="CP000575">
    <property type="protein sequence ID" value="ABN69888.1"/>
    <property type="molecule type" value="Genomic_DNA"/>
</dbReference>
<dbReference type="eggNOG" id="arCOG11218">
    <property type="taxonomic scope" value="Archaea"/>
</dbReference>
<accession>A3DMM8</accession>
<reference evidence="2" key="1">
    <citation type="journal article" date="2009" name="BMC Genomics">
        <title>The complete genome sequence of Staphylothermus marinus reveals differences in sulfur metabolism among heterotrophic Crenarchaeota.</title>
        <authorList>
            <person name="Anderson I.J."/>
            <person name="Dharmarajan L."/>
            <person name="Rodriguez J."/>
            <person name="Hooper S."/>
            <person name="Porat I."/>
            <person name="Ulrich L.E."/>
            <person name="Elkins J.G."/>
            <person name="Mavromatis K."/>
            <person name="Sun H."/>
            <person name="Land M."/>
            <person name="Lapidus A."/>
            <person name="Lucas S."/>
            <person name="Barry K."/>
            <person name="Huber H."/>
            <person name="Zhulin I.B."/>
            <person name="Whitman W.B."/>
            <person name="Mukhopadhyay B."/>
            <person name="Woese C."/>
            <person name="Bristow J."/>
            <person name="Kyrpides N."/>
        </authorList>
    </citation>
    <scope>NUCLEOTIDE SEQUENCE [LARGE SCALE GENOMIC DNA]</scope>
    <source>
        <strain evidence="2">ATCC 43588 / DSM 3639 / JCM 9404 / F1</strain>
    </source>
</reference>
<name>A3DMM8_STAMF</name>
<dbReference type="Pfam" id="PF02597">
    <property type="entry name" value="ThiS"/>
    <property type="match status" value="1"/>
</dbReference>
<dbReference type="InterPro" id="IPR016155">
    <property type="entry name" value="Mopterin_synth/thiamin_S_b"/>
</dbReference>
<dbReference type="GeneID" id="4906831"/>
<dbReference type="KEGG" id="smr:Smar_0787"/>
<evidence type="ECO:0000313" key="2">
    <source>
        <dbReference type="Proteomes" id="UP000000254"/>
    </source>
</evidence>
<protein>
    <submittedName>
        <fullName evidence="1">ThiamineS protein</fullName>
    </submittedName>
</protein>
<dbReference type="STRING" id="399550.Smar_0787"/>
<gene>
    <name evidence="1" type="ordered locus">Smar_0787</name>
</gene>
<reference evidence="1 2" key="2">
    <citation type="journal article" date="2009" name="Stand. Genomic Sci.">
        <title>Complete genome sequence of Staphylothermus marinus Stetter and Fiala 1986 type strain F1.</title>
        <authorList>
            <person name="Anderson I.J."/>
            <person name="Sun H."/>
            <person name="Lapidus A."/>
            <person name="Copeland A."/>
            <person name="Glavina Del Rio T."/>
            <person name="Tice H."/>
            <person name="Dalin E."/>
            <person name="Lucas S."/>
            <person name="Barry K."/>
            <person name="Land M."/>
            <person name="Richardson P."/>
            <person name="Huber H."/>
            <person name="Kyrpides N.C."/>
        </authorList>
    </citation>
    <scope>NUCLEOTIDE SEQUENCE [LARGE SCALE GENOMIC DNA]</scope>
    <source>
        <strain evidence="2">ATCC 43588 / DSM 3639 / JCM 9404 / F1</strain>
    </source>
</reference>
<dbReference type="RefSeq" id="WP_011839079.1">
    <property type="nucleotide sequence ID" value="NC_009033.1"/>
</dbReference>
<dbReference type="SUPFAM" id="SSF54285">
    <property type="entry name" value="MoaD/ThiS"/>
    <property type="match status" value="1"/>
</dbReference>
<evidence type="ECO:0000313" key="1">
    <source>
        <dbReference type="EMBL" id="ABN69888.1"/>
    </source>
</evidence>
<dbReference type="HOGENOM" id="CLU_2730580_0_0_2"/>
<organism evidence="1 2">
    <name type="scientific">Staphylothermus marinus (strain ATCC 43588 / DSM 3639 / JCM 9404 / F1)</name>
    <dbReference type="NCBI Taxonomy" id="399550"/>
    <lineage>
        <taxon>Archaea</taxon>
        <taxon>Thermoproteota</taxon>
        <taxon>Thermoprotei</taxon>
        <taxon>Desulfurococcales</taxon>
        <taxon>Desulfurococcaceae</taxon>
        <taxon>Staphylothermus</taxon>
    </lineage>
</organism>
<dbReference type="AlphaFoldDB" id="A3DMM8"/>
<dbReference type="InterPro" id="IPR003749">
    <property type="entry name" value="ThiS/MoaD-like"/>
</dbReference>